<dbReference type="Gene3D" id="1.10.287.130">
    <property type="match status" value="1"/>
</dbReference>
<evidence type="ECO:0000256" key="7">
    <source>
        <dbReference type="ARBA" id="ARBA00022692"/>
    </source>
</evidence>
<keyword evidence="11 14" id="KW-1133">Transmembrane helix</keyword>
<protein>
    <recommendedName>
        <fullName evidence="3">histidine kinase</fullName>
        <ecNumber evidence="3">2.7.13.3</ecNumber>
    </recommendedName>
</protein>
<reference evidence="17 18" key="1">
    <citation type="submission" date="2019-03" db="EMBL/GenBank/DDBJ databases">
        <title>Genomic Encyclopedia of Type Strains, Phase IV (KMG-IV): sequencing the most valuable type-strain genomes for metagenomic binning, comparative biology and taxonomic classification.</title>
        <authorList>
            <person name="Goeker M."/>
        </authorList>
    </citation>
    <scope>NUCLEOTIDE SEQUENCE [LARGE SCALE GENOMIC DNA]</scope>
    <source>
        <strain evidence="17 18">DSM 19377</strain>
    </source>
</reference>
<evidence type="ECO:0000256" key="12">
    <source>
        <dbReference type="ARBA" id="ARBA00023012"/>
    </source>
</evidence>
<dbReference type="PRINTS" id="PR00344">
    <property type="entry name" value="BCTRLSENSOR"/>
</dbReference>
<keyword evidence="6" id="KW-0808">Transferase</keyword>
<dbReference type="InterPro" id="IPR003661">
    <property type="entry name" value="HisK_dim/P_dom"/>
</dbReference>
<evidence type="ECO:0000259" key="16">
    <source>
        <dbReference type="PROSITE" id="PS50885"/>
    </source>
</evidence>
<dbReference type="GO" id="GO:0000155">
    <property type="term" value="F:phosphorelay sensor kinase activity"/>
    <property type="evidence" value="ECO:0007669"/>
    <property type="project" value="InterPro"/>
</dbReference>
<evidence type="ECO:0000313" key="18">
    <source>
        <dbReference type="Proteomes" id="UP000295416"/>
    </source>
</evidence>
<dbReference type="InterPro" id="IPR003594">
    <property type="entry name" value="HATPase_dom"/>
</dbReference>
<evidence type="ECO:0000256" key="9">
    <source>
        <dbReference type="ARBA" id="ARBA00022777"/>
    </source>
</evidence>
<keyword evidence="13 14" id="KW-0472">Membrane</keyword>
<comment type="subcellular location">
    <subcellularLocation>
        <location evidence="2">Cell membrane</location>
        <topology evidence="2">Multi-pass membrane protein</topology>
    </subcellularLocation>
</comment>
<dbReference type="SMART" id="SM00387">
    <property type="entry name" value="HATPase_c"/>
    <property type="match status" value="1"/>
</dbReference>
<keyword evidence="9 17" id="KW-0418">Kinase</keyword>
<keyword evidence="7 14" id="KW-0812">Transmembrane</keyword>
<dbReference type="InterPro" id="IPR005467">
    <property type="entry name" value="His_kinase_dom"/>
</dbReference>
<keyword evidence="8" id="KW-0547">Nucleotide-binding</keyword>
<keyword evidence="10" id="KW-0067">ATP-binding</keyword>
<keyword evidence="5" id="KW-0597">Phosphoprotein</keyword>
<comment type="catalytic activity">
    <reaction evidence="1">
        <text>ATP + protein L-histidine = ADP + protein N-phospho-L-histidine.</text>
        <dbReference type="EC" id="2.7.13.3"/>
    </reaction>
</comment>
<proteinExistence type="predicted"/>
<evidence type="ECO:0000256" key="11">
    <source>
        <dbReference type="ARBA" id="ARBA00022989"/>
    </source>
</evidence>
<dbReference type="InterPro" id="IPR004358">
    <property type="entry name" value="Sig_transdc_His_kin-like_C"/>
</dbReference>
<dbReference type="Pfam" id="PF00512">
    <property type="entry name" value="HisKA"/>
    <property type="match status" value="1"/>
</dbReference>
<dbReference type="Proteomes" id="UP000295416">
    <property type="component" value="Unassembled WGS sequence"/>
</dbReference>
<dbReference type="CDD" id="cd00075">
    <property type="entry name" value="HATPase"/>
    <property type="match status" value="1"/>
</dbReference>
<dbReference type="InterPro" id="IPR003660">
    <property type="entry name" value="HAMP_dom"/>
</dbReference>
<dbReference type="InterPro" id="IPR036097">
    <property type="entry name" value="HisK_dim/P_sf"/>
</dbReference>
<keyword evidence="12" id="KW-0902">Two-component regulatory system</keyword>
<dbReference type="CDD" id="cd00082">
    <property type="entry name" value="HisKA"/>
    <property type="match status" value="1"/>
</dbReference>
<dbReference type="InterPro" id="IPR036890">
    <property type="entry name" value="HATPase_C_sf"/>
</dbReference>
<dbReference type="SMART" id="SM00388">
    <property type="entry name" value="HisKA"/>
    <property type="match status" value="1"/>
</dbReference>
<evidence type="ECO:0000256" key="14">
    <source>
        <dbReference type="SAM" id="Phobius"/>
    </source>
</evidence>
<dbReference type="FunFam" id="3.30.565.10:FF:000006">
    <property type="entry name" value="Sensor histidine kinase WalK"/>
    <property type="match status" value="1"/>
</dbReference>
<organism evidence="17 18">
    <name type="scientific">Scopulibacillus darangshiensis</name>
    <dbReference type="NCBI Taxonomy" id="442528"/>
    <lineage>
        <taxon>Bacteria</taxon>
        <taxon>Bacillati</taxon>
        <taxon>Bacillota</taxon>
        <taxon>Bacilli</taxon>
        <taxon>Bacillales</taxon>
        <taxon>Sporolactobacillaceae</taxon>
        <taxon>Scopulibacillus</taxon>
    </lineage>
</organism>
<evidence type="ECO:0000256" key="3">
    <source>
        <dbReference type="ARBA" id="ARBA00012438"/>
    </source>
</evidence>
<dbReference type="InterPro" id="IPR050398">
    <property type="entry name" value="HssS/ArlS-like"/>
</dbReference>
<feature type="domain" description="Histidine kinase" evidence="15">
    <location>
        <begin position="244"/>
        <end position="457"/>
    </location>
</feature>
<dbReference type="FunFam" id="1.10.287.130:FF:000001">
    <property type="entry name" value="Two-component sensor histidine kinase"/>
    <property type="match status" value="1"/>
</dbReference>
<dbReference type="GO" id="GO:0005886">
    <property type="term" value="C:plasma membrane"/>
    <property type="evidence" value="ECO:0007669"/>
    <property type="project" value="UniProtKB-SubCell"/>
</dbReference>
<dbReference type="Pfam" id="PF02518">
    <property type="entry name" value="HATPase_c"/>
    <property type="match status" value="1"/>
</dbReference>
<dbReference type="PROSITE" id="PS50109">
    <property type="entry name" value="HIS_KIN"/>
    <property type="match status" value="1"/>
</dbReference>
<sequence length="458" mass="51726">MIRRVVLYFMAVIILTLILVETIFAVAIHRYYYDGIEKTLISHAETSKDLYEKFGANGTSQEEVAPYSYVLETFKYKGAELQLVNKSGQIISSTTGFKDDKAINLDPRLKEGKTSSHVERLPNTNEKIMTVYFPVKINQDLYILRYMTSLKSVDHVLFYIYLGAILIGLCIAVFVFLVSLRLAQSIVNPIKHIISVASHMAKGNFTNRVTVEYKHELGDLSKTLNYMADEIQKTDQLKNEFISSISHELRTPLTGIKGWGETMLIDPHIDGKEMKQGLTVITNETERLMAIVEDLLDFSKFQANKVRLYKERIRLDDVISQSIDSLRIKAEKKGCHLISQRLNGVIIEGDENRLKQVLINIIDNAIKFAYKETDIHIMLEENDNQVGIIVKDKGEGIEEQHLPYLTRSFYQVKALGKGSGLGLSICKDIIHLHGGELDIQSVPADGTTVTVTLPKGDI</sequence>
<dbReference type="GO" id="GO:0005524">
    <property type="term" value="F:ATP binding"/>
    <property type="evidence" value="ECO:0007669"/>
    <property type="project" value="UniProtKB-KW"/>
</dbReference>
<evidence type="ECO:0000256" key="4">
    <source>
        <dbReference type="ARBA" id="ARBA00022475"/>
    </source>
</evidence>
<dbReference type="SUPFAM" id="SSF158472">
    <property type="entry name" value="HAMP domain-like"/>
    <property type="match status" value="1"/>
</dbReference>
<dbReference type="SUPFAM" id="SSF47384">
    <property type="entry name" value="Homodimeric domain of signal transducing histidine kinase"/>
    <property type="match status" value="1"/>
</dbReference>
<dbReference type="SMART" id="SM00304">
    <property type="entry name" value="HAMP"/>
    <property type="match status" value="1"/>
</dbReference>
<dbReference type="SUPFAM" id="SSF55874">
    <property type="entry name" value="ATPase domain of HSP90 chaperone/DNA topoisomerase II/histidine kinase"/>
    <property type="match status" value="1"/>
</dbReference>
<evidence type="ECO:0000313" key="17">
    <source>
        <dbReference type="EMBL" id="TCP30560.1"/>
    </source>
</evidence>
<evidence type="ECO:0000256" key="10">
    <source>
        <dbReference type="ARBA" id="ARBA00022840"/>
    </source>
</evidence>
<keyword evidence="4" id="KW-1003">Cell membrane</keyword>
<dbReference type="Gene3D" id="6.10.340.10">
    <property type="match status" value="1"/>
</dbReference>
<dbReference type="RefSeq" id="WP_132744515.1">
    <property type="nucleotide sequence ID" value="NZ_SLXK01000005.1"/>
</dbReference>
<dbReference type="Gene3D" id="3.30.565.10">
    <property type="entry name" value="Histidine kinase-like ATPase, C-terminal domain"/>
    <property type="match status" value="1"/>
</dbReference>
<dbReference type="PANTHER" id="PTHR45528">
    <property type="entry name" value="SENSOR HISTIDINE KINASE CPXA"/>
    <property type="match status" value="1"/>
</dbReference>
<dbReference type="EMBL" id="SLXK01000005">
    <property type="protein sequence ID" value="TCP30560.1"/>
    <property type="molecule type" value="Genomic_DNA"/>
</dbReference>
<feature type="domain" description="HAMP" evidence="16">
    <location>
        <begin position="184"/>
        <end position="236"/>
    </location>
</feature>
<name>A0A4R2P6M8_9BACL</name>
<comment type="caution">
    <text evidence="17">The sequence shown here is derived from an EMBL/GenBank/DDBJ whole genome shotgun (WGS) entry which is preliminary data.</text>
</comment>
<keyword evidence="18" id="KW-1185">Reference proteome</keyword>
<evidence type="ECO:0000256" key="8">
    <source>
        <dbReference type="ARBA" id="ARBA00022741"/>
    </source>
</evidence>
<dbReference type="OrthoDB" id="2359336at2"/>
<dbReference type="CDD" id="cd06225">
    <property type="entry name" value="HAMP"/>
    <property type="match status" value="1"/>
</dbReference>
<dbReference type="PROSITE" id="PS50885">
    <property type="entry name" value="HAMP"/>
    <property type="match status" value="1"/>
</dbReference>
<accession>A0A4R2P6M8</accession>
<evidence type="ECO:0000259" key="15">
    <source>
        <dbReference type="PROSITE" id="PS50109"/>
    </source>
</evidence>
<evidence type="ECO:0000256" key="1">
    <source>
        <dbReference type="ARBA" id="ARBA00000085"/>
    </source>
</evidence>
<evidence type="ECO:0000256" key="2">
    <source>
        <dbReference type="ARBA" id="ARBA00004651"/>
    </source>
</evidence>
<dbReference type="AlphaFoldDB" id="A0A4R2P6M8"/>
<dbReference type="EC" id="2.7.13.3" evidence="3"/>
<feature type="transmembrane region" description="Helical" evidence="14">
    <location>
        <begin position="6"/>
        <end position="28"/>
    </location>
</feature>
<evidence type="ECO:0000256" key="6">
    <source>
        <dbReference type="ARBA" id="ARBA00022679"/>
    </source>
</evidence>
<evidence type="ECO:0000256" key="5">
    <source>
        <dbReference type="ARBA" id="ARBA00022553"/>
    </source>
</evidence>
<dbReference type="Pfam" id="PF00672">
    <property type="entry name" value="HAMP"/>
    <property type="match status" value="1"/>
</dbReference>
<gene>
    <name evidence="17" type="ORF">EV207_10589</name>
</gene>
<evidence type="ECO:0000256" key="13">
    <source>
        <dbReference type="ARBA" id="ARBA00023136"/>
    </source>
</evidence>
<dbReference type="PANTHER" id="PTHR45528:SF1">
    <property type="entry name" value="SENSOR HISTIDINE KINASE CPXA"/>
    <property type="match status" value="1"/>
</dbReference>
<feature type="transmembrane region" description="Helical" evidence="14">
    <location>
        <begin position="156"/>
        <end position="180"/>
    </location>
</feature>